<sequence length="104" mass="12562">MKCSIRFCEIFCSEYHFEALIHYFTYFLLCLVCLSFFNYFFNCFLFLCCVTYKFVEKFVFVFAFIHHIFLIVSSFLSPYSNIFISYIPVLLSVIVISLFYEFLP</sequence>
<evidence type="ECO:0000313" key="3">
    <source>
        <dbReference type="Proteomes" id="UP000324222"/>
    </source>
</evidence>
<keyword evidence="1" id="KW-0472">Membrane</keyword>
<feature type="transmembrane region" description="Helical" evidence="1">
    <location>
        <begin position="23"/>
        <end position="46"/>
    </location>
</feature>
<dbReference type="AlphaFoldDB" id="A0A5B7F110"/>
<accession>A0A5B7F110</accession>
<evidence type="ECO:0000313" key="2">
    <source>
        <dbReference type="EMBL" id="MPC38909.1"/>
    </source>
</evidence>
<organism evidence="2 3">
    <name type="scientific">Portunus trituberculatus</name>
    <name type="common">Swimming crab</name>
    <name type="synonym">Neptunus trituberculatus</name>
    <dbReference type="NCBI Taxonomy" id="210409"/>
    <lineage>
        <taxon>Eukaryota</taxon>
        <taxon>Metazoa</taxon>
        <taxon>Ecdysozoa</taxon>
        <taxon>Arthropoda</taxon>
        <taxon>Crustacea</taxon>
        <taxon>Multicrustacea</taxon>
        <taxon>Malacostraca</taxon>
        <taxon>Eumalacostraca</taxon>
        <taxon>Eucarida</taxon>
        <taxon>Decapoda</taxon>
        <taxon>Pleocyemata</taxon>
        <taxon>Brachyura</taxon>
        <taxon>Eubrachyura</taxon>
        <taxon>Portunoidea</taxon>
        <taxon>Portunidae</taxon>
        <taxon>Portuninae</taxon>
        <taxon>Portunus</taxon>
    </lineage>
</organism>
<reference evidence="2 3" key="1">
    <citation type="submission" date="2019-05" db="EMBL/GenBank/DDBJ databases">
        <title>Another draft genome of Portunus trituberculatus and its Hox gene families provides insights of decapod evolution.</title>
        <authorList>
            <person name="Jeong J.-H."/>
            <person name="Song I."/>
            <person name="Kim S."/>
            <person name="Choi T."/>
            <person name="Kim D."/>
            <person name="Ryu S."/>
            <person name="Kim W."/>
        </authorList>
    </citation>
    <scope>NUCLEOTIDE SEQUENCE [LARGE SCALE GENOMIC DNA]</scope>
    <source>
        <tissue evidence="2">Muscle</tissue>
    </source>
</reference>
<gene>
    <name evidence="2" type="ORF">E2C01_032426</name>
</gene>
<proteinExistence type="predicted"/>
<comment type="caution">
    <text evidence="2">The sequence shown here is derived from an EMBL/GenBank/DDBJ whole genome shotgun (WGS) entry which is preliminary data.</text>
</comment>
<keyword evidence="1" id="KW-0812">Transmembrane</keyword>
<dbReference type="Proteomes" id="UP000324222">
    <property type="component" value="Unassembled WGS sequence"/>
</dbReference>
<feature type="transmembrane region" description="Helical" evidence="1">
    <location>
        <begin position="82"/>
        <end position="103"/>
    </location>
</feature>
<dbReference type="EMBL" id="VSRR010004207">
    <property type="protein sequence ID" value="MPC38909.1"/>
    <property type="molecule type" value="Genomic_DNA"/>
</dbReference>
<name>A0A5B7F110_PORTR</name>
<feature type="transmembrane region" description="Helical" evidence="1">
    <location>
        <begin position="58"/>
        <end position="76"/>
    </location>
</feature>
<evidence type="ECO:0000256" key="1">
    <source>
        <dbReference type="SAM" id="Phobius"/>
    </source>
</evidence>
<keyword evidence="3" id="KW-1185">Reference proteome</keyword>
<keyword evidence="1" id="KW-1133">Transmembrane helix</keyword>
<protein>
    <submittedName>
        <fullName evidence="2">Uncharacterized protein</fullName>
    </submittedName>
</protein>